<sequence length="295" mass="31739">MRYSIYVFLGACSFGVLSTFVKLAYADGYTVNQVSGSQMLFGLLLFAVVYPFTGKSRMTLRQTAFLLLVGITVGLTGIFYYSALQTIPASIAIVLLFQFTWMGVLMEAFLARRKPDRSQWISLVLLFGGTILAGGILGTQGALEGITWTGVVLGLLSALSYAFFIVLSGKAPAELPFIQRSLVISVGSLIITFLIFPPDFLADGSLFGRLSLWGFLLGFFGPVIPTLLFTIGVPRIGGSLASILSAAELPVAVLMSWLVLSETVSGWQWVGVAVILTGIVLPEWLTRRSKEAGPA</sequence>
<feature type="domain" description="EamA" evidence="4">
    <location>
        <begin position="4"/>
        <end position="133"/>
    </location>
</feature>
<feature type="transmembrane region" description="Helical" evidence="3">
    <location>
        <begin position="36"/>
        <end position="53"/>
    </location>
</feature>
<feature type="domain" description="EamA" evidence="4">
    <location>
        <begin position="149"/>
        <end position="281"/>
    </location>
</feature>
<feature type="transmembrane region" description="Helical" evidence="3">
    <location>
        <begin position="266"/>
        <end position="285"/>
    </location>
</feature>
<dbReference type="InterPro" id="IPR000620">
    <property type="entry name" value="EamA_dom"/>
</dbReference>
<feature type="transmembrane region" description="Helical" evidence="3">
    <location>
        <begin position="123"/>
        <end position="142"/>
    </location>
</feature>
<dbReference type="RefSeq" id="WP_377605347.1">
    <property type="nucleotide sequence ID" value="NZ_JBHUME010000012.1"/>
</dbReference>
<comment type="caution">
    <text evidence="5">The sequence shown here is derived from an EMBL/GenBank/DDBJ whole genome shotgun (WGS) entry which is preliminary data.</text>
</comment>
<dbReference type="InterPro" id="IPR037185">
    <property type="entry name" value="EmrE-like"/>
</dbReference>
<feature type="transmembrane region" description="Helical" evidence="3">
    <location>
        <begin position="148"/>
        <end position="169"/>
    </location>
</feature>
<comment type="similarity">
    <text evidence="2">Belongs to the EamA transporter family.</text>
</comment>
<organism evidence="5 6">
    <name type="scientific">Paenibacillus gansuensis</name>
    <dbReference type="NCBI Taxonomy" id="306542"/>
    <lineage>
        <taxon>Bacteria</taxon>
        <taxon>Bacillati</taxon>
        <taxon>Bacillota</taxon>
        <taxon>Bacilli</taxon>
        <taxon>Bacillales</taxon>
        <taxon>Paenibacillaceae</taxon>
        <taxon>Paenibacillus</taxon>
    </lineage>
</organism>
<evidence type="ECO:0000313" key="6">
    <source>
        <dbReference type="Proteomes" id="UP001597541"/>
    </source>
</evidence>
<feature type="transmembrane region" description="Helical" evidence="3">
    <location>
        <begin position="181"/>
        <end position="198"/>
    </location>
</feature>
<feature type="transmembrane region" description="Helical" evidence="3">
    <location>
        <begin position="240"/>
        <end position="260"/>
    </location>
</feature>
<proteinExistence type="inferred from homology"/>
<dbReference type="PANTHER" id="PTHR22911:SF137">
    <property type="entry name" value="SOLUTE CARRIER FAMILY 35 MEMBER G2-RELATED"/>
    <property type="match status" value="1"/>
</dbReference>
<evidence type="ECO:0000256" key="1">
    <source>
        <dbReference type="ARBA" id="ARBA00004127"/>
    </source>
</evidence>
<keyword evidence="3" id="KW-0472">Membrane</keyword>
<accession>A0ABW5PII0</accession>
<keyword evidence="3" id="KW-1133">Transmembrane helix</keyword>
<evidence type="ECO:0000313" key="5">
    <source>
        <dbReference type="EMBL" id="MFD2614458.1"/>
    </source>
</evidence>
<dbReference type="PANTHER" id="PTHR22911">
    <property type="entry name" value="ACYL-MALONYL CONDENSING ENZYME-RELATED"/>
    <property type="match status" value="1"/>
</dbReference>
<name>A0ABW5PII0_9BACL</name>
<evidence type="ECO:0000259" key="4">
    <source>
        <dbReference type="Pfam" id="PF00892"/>
    </source>
</evidence>
<dbReference type="Proteomes" id="UP001597541">
    <property type="component" value="Unassembled WGS sequence"/>
</dbReference>
<dbReference type="SUPFAM" id="SSF103481">
    <property type="entry name" value="Multidrug resistance efflux transporter EmrE"/>
    <property type="match status" value="2"/>
</dbReference>
<keyword evidence="6" id="KW-1185">Reference proteome</keyword>
<dbReference type="Pfam" id="PF00892">
    <property type="entry name" value="EamA"/>
    <property type="match status" value="2"/>
</dbReference>
<reference evidence="6" key="1">
    <citation type="journal article" date="2019" name="Int. J. Syst. Evol. Microbiol.">
        <title>The Global Catalogue of Microorganisms (GCM) 10K type strain sequencing project: providing services to taxonomists for standard genome sequencing and annotation.</title>
        <authorList>
            <consortium name="The Broad Institute Genomics Platform"/>
            <consortium name="The Broad Institute Genome Sequencing Center for Infectious Disease"/>
            <person name="Wu L."/>
            <person name="Ma J."/>
        </authorList>
    </citation>
    <scope>NUCLEOTIDE SEQUENCE [LARGE SCALE GENOMIC DNA]</scope>
    <source>
        <strain evidence="6">KCTC 3950</strain>
    </source>
</reference>
<protein>
    <submittedName>
        <fullName evidence="5">DMT family transporter</fullName>
    </submittedName>
</protein>
<feature type="transmembrane region" description="Helical" evidence="3">
    <location>
        <begin position="89"/>
        <end position="111"/>
    </location>
</feature>
<dbReference type="EMBL" id="JBHUME010000012">
    <property type="protein sequence ID" value="MFD2614458.1"/>
    <property type="molecule type" value="Genomic_DNA"/>
</dbReference>
<comment type="subcellular location">
    <subcellularLocation>
        <location evidence="1">Endomembrane system</location>
        <topology evidence="1">Multi-pass membrane protein</topology>
    </subcellularLocation>
</comment>
<evidence type="ECO:0000256" key="2">
    <source>
        <dbReference type="ARBA" id="ARBA00007362"/>
    </source>
</evidence>
<evidence type="ECO:0000256" key="3">
    <source>
        <dbReference type="SAM" id="Phobius"/>
    </source>
</evidence>
<feature type="transmembrane region" description="Helical" evidence="3">
    <location>
        <begin position="65"/>
        <end position="83"/>
    </location>
</feature>
<feature type="transmembrane region" description="Helical" evidence="3">
    <location>
        <begin position="210"/>
        <end position="233"/>
    </location>
</feature>
<keyword evidence="3" id="KW-0812">Transmembrane</keyword>
<gene>
    <name evidence="5" type="ORF">ACFSUF_18765</name>
</gene>